<dbReference type="AlphaFoldDB" id="A0A482V7U0"/>
<gene>
    <name evidence="1" type="ORF">BDFB_012888</name>
</gene>
<accession>A0A482V7U0</accession>
<sequence>MYLSCTPPEIRQITENITVNLLPIKSQHKYEKQYHHFEQWCAESQIQGACLNIHKNVDISSYKRLQAFLKRCSQGYIPVSKVRKLLKVMSTHP</sequence>
<evidence type="ECO:0000313" key="1">
    <source>
        <dbReference type="EMBL" id="RZB39262.1"/>
    </source>
</evidence>
<protein>
    <submittedName>
        <fullName evidence="1">Uncharacterized protein</fullName>
    </submittedName>
</protein>
<comment type="caution">
    <text evidence="1">The sequence shown here is derived from an EMBL/GenBank/DDBJ whole genome shotgun (WGS) entry which is preliminary data.</text>
</comment>
<reference evidence="1 2" key="1">
    <citation type="submission" date="2017-03" db="EMBL/GenBank/DDBJ databases">
        <title>Genome of the blue death feigning beetle - Asbolus verrucosus.</title>
        <authorList>
            <person name="Rider S.D."/>
        </authorList>
    </citation>
    <scope>NUCLEOTIDE SEQUENCE [LARGE SCALE GENOMIC DNA]</scope>
    <source>
        <strain evidence="1">Butters</strain>
        <tissue evidence="1">Head and leg muscle</tissue>
    </source>
</reference>
<evidence type="ECO:0000313" key="2">
    <source>
        <dbReference type="Proteomes" id="UP000292052"/>
    </source>
</evidence>
<keyword evidence="2" id="KW-1185">Reference proteome</keyword>
<dbReference type="Proteomes" id="UP000292052">
    <property type="component" value="Unassembled WGS sequence"/>
</dbReference>
<dbReference type="EMBL" id="QDEB01129851">
    <property type="protein sequence ID" value="RZB39262.1"/>
    <property type="molecule type" value="Genomic_DNA"/>
</dbReference>
<organism evidence="1 2">
    <name type="scientific">Asbolus verrucosus</name>
    <name type="common">Desert ironclad beetle</name>
    <dbReference type="NCBI Taxonomy" id="1661398"/>
    <lineage>
        <taxon>Eukaryota</taxon>
        <taxon>Metazoa</taxon>
        <taxon>Ecdysozoa</taxon>
        <taxon>Arthropoda</taxon>
        <taxon>Hexapoda</taxon>
        <taxon>Insecta</taxon>
        <taxon>Pterygota</taxon>
        <taxon>Neoptera</taxon>
        <taxon>Endopterygota</taxon>
        <taxon>Coleoptera</taxon>
        <taxon>Polyphaga</taxon>
        <taxon>Cucujiformia</taxon>
        <taxon>Tenebrionidae</taxon>
        <taxon>Pimeliinae</taxon>
        <taxon>Asbolus</taxon>
    </lineage>
</organism>
<name>A0A482V7U0_ASBVE</name>
<dbReference type="OrthoDB" id="6764350at2759"/>
<proteinExistence type="predicted"/>